<gene>
    <name evidence="1" type="ORF">KIN20_009054</name>
</gene>
<evidence type="ECO:0000313" key="2">
    <source>
        <dbReference type="Proteomes" id="UP001196413"/>
    </source>
</evidence>
<proteinExistence type="predicted"/>
<dbReference type="AlphaFoldDB" id="A0AAD5M7N1"/>
<dbReference type="EMBL" id="JAHQIW010001504">
    <property type="protein sequence ID" value="KAJ1352655.1"/>
    <property type="molecule type" value="Genomic_DNA"/>
</dbReference>
<organism evidence="1 2">
    <name type="scientific">Parelaphostrongylus tenuis</name>
    <name type="common">Meningeal worm</name>
    <dbReference type="NCBI Taxonomy" id="148309"/>
    <lineage>
        <taxon>Eukaryota</taxon>
        <taxon>Metazoa</taxon>
        <taxon>Ecdysozoa</taxon>
        <taxon>Nematoda</taxon>
        <taxon>Chromadorea</taxon>
        <taxon>Rhabditida</taxon>
        <taxon>Rhabditina</taxon>
        <taxon>Rhabditomorpha</taxon>
        <taxon>Strongyloidea</taxon>
        <taxon>Metastrongylidae</taxon>
        <taxon>Parelaphostrongylus</taxon>
    </lineage>
</organism>
<reference evidence="1" key="1">
    <citation type="submission" date="2021-06" db="EMBL/GenBank/DDBJ databases">
        <title>Parelaphostrongylus tenuis whole genome reference sequence.</title>
        <authorList>
            <person name="Garwood T.J."/>
            <person name="Larsen P.A."/>
            <person name="Fountain-Jones N.M."/>
            <person name="Garbe J.R."/>
            <person name="Macchietto M.G."/>
            <person name="Kania S.A."/>
            <person name="Gerhold R.W."/>
            <person name="Richards J.E."/>
            <person name="Wolf T.M."/>
        </authorList>
    </citation>
    <scope>NUCLEOTIDE SEQUENCE</scope>
    <source>
        <strain evidence="1">MNPRO001-30</strain>
        <tissue evidence="1">Meninges</tissue>
    </source>
</reference>
<evidence type="ECO:0000313" key="1">
    <source>
        <dbReference type="EMBL" id="KAJ1352655.1"/>
    </source>
</evidence>
<name>A0AAD5M7N1_PARTN</name>
<accession>A0AAD5M7N1</accession>
<sequence>MEFAPKKVLMGKVVDLVTGFLSKSQISTSIGIIALDIHKMKQQEEILSDVYDNLRSALTKEHLKTTNDSYKAMVKDLGEGSDDALRRTKMIFAHGVSPAIEKWIYYPLGKEAQKTQDGGQDEAKRILNANKGIKVSSGVSKYLLHG</sequence>
<protein>
    <submittedName>
        <fullName evidence="1">Uncharacterized protein</fullName>
    </submittedName>
</protein>
<keyword evidence="2" id="KW-1185">Reference proteome</keyword>
<dbReference type="Proteomes" id="UP001196413">
    <property type="component" value="Unassembled WGS sequence"/>
</dbReference>
<comment type="caution">
    <text evidence="1">The sequence shown here is derived from an EMBL/GenBank/DDBJ whole genome shotgun (WGS) entry which is preliminary data.</text>
</comment>